<proteinExistence type="predicted"/>
<keyword evidence="3" id="KW-1185">Reference proteome</keyword>
<dbReference type="Pfam" id="PF04972">
    <property type="entry name" value="BON"/>
    <property type="match status" value="2"/>
</dbReference>
<dbReference type="InterPro" id="IPR051686">
    <property type="entry name" value="Lipoprotein_DolP"/>
</dbReference>
<dbReference type="InterPro" id="IPR007055">
    <property type="entry name" value="BON_dom"/>
</dbReference>
<name>A0A1Z4VSX5_9GAMM</name>
<dbReference type="PANTHER" id="PTHR34606:SF15">
    <property type="entry name" value="BON DOMAIN-CONTAINING PROTEIN"/>
    <property type="match status" value="1"/>
</dbReference>
<dbReference type="OrthoDB" id="870892at2"/>
<dbReference type="EMBL" id="AP018052">
    <property type="protein sequence ID" value="BAZ94740.1"/>
    <property type="molecule type" value="Genomic_DNA"/>
</dbReference>
<dbReference type="Proteomes" id="UP000218765">
    <property type="component" value="Chromosome"/>
</dbReference>
<evidence type="ECO:0000259" key="1">
    <source>
        <dbReference type="PROSITE" id="PS50914"/>
    </source>
</evidence>
<accession>A0A1Z4VSX5</accession>
<dbReference type="KEGG" id="ttc:FOKN1_2366"/>
<dbReference type="RefSeq" id="WP_096366802.1">
    <property type="nucleotide sequence ID" value="NZ_AP018052.1"/>
</dbReference>
<dbReference type="PANTHER" id="PTHR34606">
    <property type="entry name" value="BON DOMAIN-CONTAINING PROTEIN"/>
    <property type="match status" value="1"/>
</dbReference>
<reference evidence="2 3" key="1">
    <citation type="submission" date="2017-05" db="EMBL/GenBank/DDBJ databases">
        <title>Thiocyanate degradation by Thiohalobacter thiocyanaticus FOKN1.</title>
        <authorList>
            <person name="Oshiki M."/>
            <person name="Fukushima T."/>
            <person name="Kawano S."/>
            <person name="Nakagawa J."/>
        </authorList>
    </citation>
    <scope>NUCLEOTIDE SEQUENCE [LARGE SCALE GENOMIC DNA]</scope>
    <source>
        <strain evidence="2 3">FOKN1</strain>
    </source>
</reference>
<dbReference type="PROSITE" id="PS50914">
    <property type="entry name" value="BON"/>
    <property type="match status" value="1"/>
</dbReference>
<organism evidence="2 3">
    <name type="scientific">Thiohalobacter thiocyanaticus</name>
    <dbReference type="NCBI Taxonomy" id="585455"/>
    <lineage>
        <taxon>Bacteria</taxon>
        <taxon>Pseudomonadati</taxon>
        <taxon>Pseudomonadota</taxon>
        <taxon>Gammaproteobacteria</taxon>
        <taxon>Thiohalobacterales</taxon>
        <taxon>Thiohalobacteraceae</taxon>
        <taxon>Thiohalobacter</taxon>
    </lineage>
</organism>
<dbReference type="AlphaFoldDB" id="A0A1Z4VSX5"/>
<evidence type="ECO:0000313" key="2">
    <source>
        <dbReference type="EMBL" id="BAZ94740.1"/>
    </source>
</evidence>
<feature type="domain" description="BON" evidence="1">
    <location>
        <begin position="175"/>
        <end position="243"/>
    </location>
</feature>
<protein>
    <submittedName>
        <fullName evidence="2">Transport-associated protein</fullName>
    </submittedName>
</protein>
<evidence type="ECO:0000313" key="3">
    <source>
        <dbReference type="Proteomes" id="UP000218765"/>
    </source>
</evidence>
<gene>
    <name evidence="2" type="ORF">FOKN1_2366</name>
</gene>
<dbReference type="Gene3D" id="3.40.1520.20">
    <property type="match status" value="1"/>
</dbReference>
<sequence>MDNNSSNRLVRLVMAALANHPEIDMHHYPIRVIHRDSGLILEGEVENIAAKRCAAAVVRRIAHQMPVLDHLRVVPAQVEEDGALRDEVVRNLSQESAFNDYLLCVTRNGVTERIREGHNGERGWIEIEAADGVVGLHGQVGSLTHRRLADVLAWWSGGCEDVQNDLRVVPAERDNDGELADAVRIVLEKDPLVHAEQLSVRARDGRVILQGSVSSREEKRLAKLDAWYVLGVHEVQDRIQTHG</sequence>